<gene>
    <name evidence="2" type="ORF">WJX84_007565</name>
</gene>
<feature type="region of interest" description="Disordered" evidence="1">
    <location>
        <begin position="1"/>
        <end position="57"/>
    </location>
</feature>
<evidence type="ECO:0000313" key="3">
    <source>
        <dbReference type="Proteomes" id="UP001485043"/>
    </source>
</evidence>
<dbReference type="AlphaFoldDB" id="A0AAW1SM47"/>
<protein>
    <submittedName>
        <fullName evidence="2">Uncharacterized protein</fullName>
    </submittedName>
</protein>
<name>A0AAW1SM47_9CHLO</name>
<keyword evidence="3" id="KW-1185">Reference proteome</keyword>
<dbReference type="EMBL" id="JALJOV010001378">
    <property type="protein sequence ID" value="KAK9848841.1"/>
    <property type="molecule type" value="Genomic_DNA"/>
</dbReference>
<comment type="caution">
    <text evidence="2">The sequence shown here is derived from an EMBL/GenBank/DDBJ whole genome shotgun (WGS) entry which is preliminary data.</text>
</comment>
<proteinExistence type="predicted"/>
<organism evidence="2 3">
    <name type="scientific">Apatococcus fuscideae</name>
    <dbReference type="NCBI Taxonomy" id="2026836"/>
    <lineage>
        <taxon>Eukaryota</taxon>
        <taxon>Viridiplantae</taxon>
        <taxon>Chlorophyta</taxon>
        <taxon>core chlorophytes</taxon>
        <taxon>Trebouxiophyceae</taxon>
        <taxon>Chlorellales</taxon>
        <taxon>Chlorellaceae</taxon>
        <taxon>Apatococcus</taxon>
    </lineage>
</organism>
<sequence length="86" mass="9083">MSPSLLFSSGDAPPRQQAGGKRSHTVMMGHTSPSQPSKLGKHPCNPASSLLLPPQLQGRSNIATEDLERIGLLANRKGSILSPKQS</sequence>
<accession>A0AAW1SM47</accession>
<evidence type="ECO:0000313" key="2">
    <source>
        <dbReference type="EMBL" id="KAK9848841.1"/>
    </source>
</evidence>
<evidence type="ECO:0000256" key="1">
    <source>
        <dbReference type="SAM" id="MobiDB-lite"/>
    </source>
</evidence>
<dbReference type="Proteomes" id="UP001485043">
    <property type="component" value="Unassembled WGS sequence"/>
</dbReference>
<reference evidence="2 3" key="1">
    <citation type="journal article" date="2024" name="Nat. Commun.">
        <title>Phylogenomics reveals the evolutionary origins of lichenization in chlorophyte algae.</title>
        <authorList>
            <person name="Puginier C."/>
            <person name="Libourel C."/>
            <person name="Otte J."/>
            <person name="Skaloud P."/>
            <person name="Haon M."/>
            <person name="Grisel S."/>
            <person name="Petersen M."/>
            <person name="Berrin J.G."/>
            <person name="Delaux P.M."/>
            <person name="Dal Grande F."/>
            <person name="Keller J."/>
        </authorList>
    </citation>
    <scope>NUCLEOTIDE SEQUENCE [LARGE SCALE GENOMIC DNA]</scope>
    <source>
        <strain evidence="2 3">SAG 2523</strain>
    </source>
</reference>
<feature type="compositionally biased region" description="Low complexity" evidence="1">
    <location>
        <begin position="48"/>
        <end position="57"/>
    </location>
</feature>